<dbReference type="GO" id="GO:0003887">
    <property type="term" value="F:DNA-directed DNA polymerase activity"/>
    <property type="evidence" value="ECO:0007669"/>
    <property type="project" value="UniProtKB-UniRule"/>
</dbReference>
<evidence type="ECO:0000313" key="12">
    <source>
        <dbReference type="EMBL" id="ABD82565.1"/>
    </source>
</evidence>
<dbReference type="eggNOG" id="COG1466">
    <property type="taxonomic scope" value="Bacteria"/>
</dbReference>
<dbReference type="NCBIfam" id="TIGR01128">
    <property type="entry name" value="holA"/>
    <property type="match status" value="1"/>
</dbReference>
<dbReference type="SUPFAM" id="SSF52540">
    <property type="entry name" value="P-loop containing nucleoside triphosphate hydrolases"/>
    <property type="match status" value="1"/>
</dbReference>
<dbReference type="InterPro" id="IPR010372">
    <property type="entry name" value="DNA_pol3_delta_N"/>
</dbReference>
<dbReference type="PANTHER" id="PTHR34388">
    <property type="entry name" value="DNA POLYMERASE III SUBUNIT DELTA"/>
    <property type="match status" value="1"/>
</dbReference>
<dbReference type="Proteomes" id="UP000001947">
    <property type="component" value="Chromosome"/>
</dbReference>
<dbReference type="InterPro" id="IPR027417">
    <property type="entry name" value="P-loop_NTPase"/>
</dbReference>
<evidence type="ECO:0000256" key="9">
    <source>
        <dbReference type="NCBIfam" id="TIGR01128"/>
    </source>
</evidence>
<comment type="catalytic activity">
    <reaction evidence="8">
        <text>DNA(n) + a 2'-deoxyribonucleoside 5'-triphosphate = DNA(n+1) + diphosphate</text>
        <dbReference type="Rhea" id="RHEA:22508"/>
        <dbReference type="Rhea" id="RHEA-COMP:17339"/>
        <dbReference type="Rhea" id="RHEA-COMP:17340"/>
        <dbReference type="ChEBI" id="CHEBI:33019"/>
        <dbReference type="ChEBI" id="CHEBI:61560"/>
        <dbReference type="ChEBI" id="CHEBI:173112"/>
        <dbReference type="EC" id="2.7.7.7"/>
    </reaction>
</comment>
<gene>
    <name evidence="12" type="ordered locus">Sde_3310</name>
</gene>
<evidence type="ECO:0000313" key="13">
    <source>
        <dbReference type="Proteomes" id="UP000001947"/>
    </source>
</evidence>
<keyword evidence="3 12" id="KW-0808">Transferase</keyword>
<dbReference type="AlphaFoldDB" id="Q21FG4"/>
<dbReference type="GO" id="GO:0006261">
    <property type="term" value="P:DNA-templated DNA replication"/>
    <property type="evidence" value="ECO:0007669"/>
    <property type="project" value="TreeGrafter"/>
</dbReference>
<dbReference type="EMBL" id="CP000282">
    <property type="protein sequence ID" value="ABD82565.1"/>
    <property type="molecule type" value="Genomic_DNA"/>
</dbReference>
<keyword evidence="6" id="KW-0239">DNA-directed DNA polymerase</keyword>
<dbReference type="OrthoDB" id="9770982at2"/>
<organism evidence="12 13">
    <name type="scientific">Saccharophagus degradans (strain 2-40 / ATCC 43961 / DSM 17024)</name>
    <dbReference type="NCBI Taxonomy" id="203122"/>
    <lineage>
        <taxon>Bacteria</taxon>
        <taxon>Pseudomonadati</taxon>
        <taxon>Pseudomonadota</taxon>
        <taxon>Gammaproteobacteria</taxon>
        <taxon>Cellvibrionales</taxon>
        <taxon>Cellvibrionaceae</taxon>
        <taxon>Saccharophagus</taxon>
    </lineage>
</organism>
<evidence type="ECO:0000256" key="6">
    <source>
        <dbReference type="ARBA" id="ARBA00022932"/>
    </source>
</evidence>
<dbReference type="GO" id="GO:0009360">
    <property type="term" value="C:DNA polymerase III complex"/>
    <property type="evidence" value="ECO:0007669"/>
    <property type="project" value="UniProtKB-UniRule"/>
</dbReference>
<accession>Q21FG4</accession>
<evidence type="ECO:0000259" key="11">
    <source>
        <dbReference type="Pfam" id="PF21694"/>
    </source>
</evidence>
<dbReference type="Gene3D" id="1.20.272.10">
    <property type="match status" value="1"/>
</dbReference>
<feature type="domain" description="DNA polymerase III delta N-terminal" evidence="10">
    <location>
        <begin position="22"/>
        <end position="138"/>
    </location>
</feature>
<proteinExistence type="inferred from homology"/>
<dbReference type="CDD" id="cd18138">
    <property type="entry name" value="HLD_clamp_pol_III_delta"/>
    <property type="match status" value="1"/>
</dbReference>
<dbReference type="Gene3D" id="1.10.8.60">
    <property type="match status" value="1"/>
</dbReference>
<evidence type="ECO:0000256" key="3">
    <source>
        <dbReference type="ARBA" id="ARBA00022679"/>
    </source>
</evidence>
<dbReference type="Pfam" id="PF06144">
    <property type="entry name" value="DNA_pol3_delta"/>
    <property type="match status" value="1"/>
</dbReference>
<evidence type="ECO:0000256" key="5">
    <source>
        <dbReference type="ARBA" id="ARBA00022705"/>
    </source>
</evidence>
<keyword evidence="13" id="KW-1185">Reference proteome</keyword>
<dbReference type="KEGG" id="sde:Sde_3310"/>
<dbReference type="InterPro" id="IPR048466">
    <property type="entry name" value="DNA_pol3_delta-like_C"/>
</dbReference>
<dbReference type="EC" id="2.7.7.7" evidence="1 9"/>
<protein>
    <recommendedName>
        <fullName evidence="2 9">DNA polymerase III subunit delta</fullName>
        <ecNumber evidence="1 9">2.7.7.7</ecNumber>
    </recommendedName>
</protein>
<keyword evidence="5" id="KW-0235">DNA replication</keyword>
<dbReference type="GeneID" id="98614931"/>
<dbReference type="HOGENOM" id="CLU_044694_0_0_6"/>
<dbReference type="RefSeq" id="WP_011469781.1">
    <property type="nucleotide sequence ID" value="NC_007912.1"/>
</dbReference>
<feature type="domain" description="DNA polymerase III delta subunit-like C-terminal" evidence="11">
    <location>
        <begin position="213"/>
        <end position="318"/>
    </location>
</feature>
<dbReference type="STRING" id="203122.Sde_3310"/>
<evidence type="ECO:0000256" key="2">
    <source>
        <dbReference type="ARBA" id="ARBA00017703"/>
    </source>
</evidence>
<dbReference type="InterPro" id="IPR005790">
    <property type="entry name" value="DNA_polIII_delta"/>
</dbReference>
<evidence type="ECO:0000256" key="7">
    <source>
        <dbReference type="ARBA" id="ARBA00034754"/>
    </source>
</evidence>
<dbReference type="PANTHER" id="PTHR34388:SF1">
    <property type="entry name" value="DNA POLYMERASE III SUBUNIT DELTA"/>
    <property type="match status" value="1"/>
</dbReference>
<name>Q21FG4_SACD2</name>
<dbReference type="GO" id="GO:0003677">
    <property type="term" value="F:DNA binding"/>
    <property type="evidence" value="ECO:0007669"/>
    <property type="project" value="InterPro"/>
</dbReference>
<dbReference type="Pfam" id="PF21694">
    <property type="entry name" value="DNA_pol3_delta_C"/>
    <property type="match status" value="1"/>
</dbReference>
<evidence type="ECO:0000256" key="1">
    <source>
        <dbReference type="ARBA" id="ARBA00012417"/>
    </source>
</evidence>
<evidence type="ECO:0000256" key="4">
    <source>
        <dbReference type="ARBA" id="ARBA00022695"/>
    </source>
</evidence>
<reference evidence="12 13" key="1">
    <citation type="journal article" date="2008" name="PLoS Genet.">
        <title>Complete genome sequence of the complex carbohydrate-degrading marine bacterium, Saccharophagus degradans strain 2-40 T.</title>
        <authorList>
            <person name="Weiner R.M."/>
            <person name="Taylor L.E.II."/>
            <person name="Henrissat B."/>
            <person name="Hauser L."/>
            <person name="Land M."/>
            <person name="Coutinho P.M."/>
            <person name="Rancurel C."/>
            <person name="Saunders E.H."/>
            <person name="Longmire A.G."/>
            <person name="Zhang H."/>
            <person name="Bayer E.A."/>
            <person name="Gilbert H.J."/>
            <person name="Larimer F."/>
            <person name="Zhulin I.B."/>
            <person name="Ekborg N.A."/>
            <person name="Lamed R."/>
            <person name="Richardson P.M."/>
            <person name="Borovok I."/>
            <person name="Hutcheson S."/>
        </authorList>
    </citation>
    <scope>NUCLEOTIDE SEQUENCE [LARGE SCALE GENOMIC DNA]</scope>
    <source>
        <strain evidence="13">2-40 / ATCC 43961 / DSM 17024</strain>
    </source>
</reference>
<keyword evidence="4 12" id="KW-0548">Nucleotidyltransferase</keyword>
<sequence>MARINADQLASHIKNALPPVILITGDEALVVQESCDAVRAAARKQGFTERELHHTDAGFSWDQLLQSANSLSLFSEKKIIEIRVTNGKPGDAGSKALVELCQKPSADTLILLVFPKIDKRAQNSKWFKALEAIGCIVTVWPVGMPQLPRWIDQRLKAAGLRADSAAIDILAAKVEGNLLAAAQEIEKLKLVATNELIDSQLMTSAVMESARYDVFGLLDKALLGDAQAASRTLLGLKGEGTEPTVILWALTREARILASIKEATDAGEHFGQAAKRNGVWDKRQRLVQQALSQQSAKKLHMLLRKCALADRTIKGMSRGDAWAILLDITLSLAGVDSFTPRTQRAMIR</sequence>
<dbReference type="SUPFAM" id="SSF48019">
    <property type="entry name" value="post-AAA+ oligomerization domain-like"/>
    <property type="match status" value="1"/>
</dbReference>
<comment type="similarity">
    <text evidence="7">Belongs to the DNA polymerase HolA subunit family.</text>
</comment>
<evidence type="ECO:0000256" key="8">
    <source>
        <dbReference type="ARBA" id="ARBA00049244"/>
    </source>
</evidence>
<evidence type="ECO:0000259" key="10">
    <source>
        <dbReference type="Pfam" id="PF06144"/>
    </source>
</evidence>
<dbReference type="InterPro" id="IPR008921">
    <property type="entry name" value="DNA_pol3_clamp-load_cplx_C"/>
</dbReference>
<dbReference type="Gene3D" id="3.40.50.300">
    <property type="entry name" value="P-loop containing nucleotide triphosphate hydrolases"/>
    <property type="match status" value="1"/>
</dbReference>